<accession>A0A8H3LVR0</accession>
<gene>
    <name evidence="2" type="ORF">RCL2_002250700</name>
</gene>
<feature type="compositionally biased region" description="Polar residues" evidence="1">
    <location>
        <begin position="94"/>
        <end position="112"/>
    </location>
</feature>
<dbReference type="AlphaFoldDB" id="A0A8H3LVR0"/>
<reference evidence="2" key="1">
    <citation type="submission" date="2019-10" db="EMBL/GenBank/DDBJ databases">
        <title>Conservation and host-specific expression of non-tandemly repeated heterogenous ribosome RNA gene in arbuscular mycorrhizal fungi.</title>
        <authorList>
            <person name="Maeda T."/>
            <person name="Kobayashi Y."/>
            <person name="Nakagawa T."/>
            <person name="Ezawa T."/>
            <person name="Yamaguchi K."/>
            <person name="Bino T."/>
            <person name="Nishimoto Y."/>
            <person name="Shigenobu S."/>
            <person name="Kawaguchi M."/>
        </authorList>
    </citation>
    <scope>NUCLEOTIDE SEQUENCE</scope>
    <source>
        <strain evidence="2">HR1</strain>
    </source>
</reference>
<evidence type="ECO:0000313" key="3">
    <source>
        <dbReference type="Proteomes" id="UP000615446"/>
    </source>
</evidence>
<evidence type="ECO:0000313" key="2">
    <source>
        <dbReference type="EMBL" id="GES95843.1"/>
    </source>
</evidence>
<dbReference type="EMBL" id="BLAL01000246">
    <property type="protein sequence ID" value="GES95843.1"/>
    <property type="molecule type" value="Genomic_DNA"/>
</dbReference>
<comment type="caution">
    <text evidence="2">The sequence shown here is derived from an EMBL/GenBank/DDBJ whole genome shotgun (WGS) entry which is preliminary data.</text>
</comment>
<proteinExistence type="predicted"/>
<feature type="compositionally biased region" description="Basic residues" evidence="1">
    <location>
        <begin position="155"/>
        <end position="169"/>
    </location>
</feature>
<name>A0A8H3LVR0_9GLOM</name>
<evidence type="ECO:0000256" key="1">
    <source>
        <dbReference type="SAM" id="MobiDB-lite"/>
    </source>
</evidence>
<dbReference type="Proteomes" id="UP000615446">
    <property type="component" value="Unassembled WGS sequence"/>
</dbReference>
<feature type="region of interest" description="Disordered" evidence="1">
    <location>
        <begin position="93"/>
        <end position="169"/>
    </location>
</feature>
<organism evidence="2 3">
    <name type="scientific">Rhizophagus clarus</name>
    <dbReference type="NCBI Taxonomy" id="94130"/>
    <lineage>
        <taxon>Eukaryota</taxon>
        <taxon>Fungi</taxon>
        <taxon>Fungi incertae sedis</taxon>
        <taxon>Mucoromycota</taxon>
        <taxon>Glomeromycotina</taxon>
        <taxon>Glomeromycetes</taxon>
        <taxon>Glomerales</taxon>
        <taxon>Glomeraceae</taxon>
        <taxon>Rhizophagus</taxon>
    </lineage>
</organism>
<protein>
    <submittedName>
        <fullName evidence="2">Uncharacterized protein</fullName>
    </submittedName>
</protein>
<sequence length="169" mass="19274">MSSDPKTIYLCERLAQLLSLNHQILLIEFAFELENAAYRDSSNPELPVFQKMSTYLRILAIWCSFMYQVILRAAEYIYQSHLENYHEDEDFTYGTETDSSCSSTPAPQENFNISDTSEKSDSIIDSESSRMITEDIPKISSSSSKAHVDPPPSGKKSRKSQKNKIIKDK</sequence>